<evidence type="ECO:0000259" key="2">
    <source>
        <dbReference type="PROSITE" id="PS50966"/>
    </source>
</evidence>
<dbReference type="PROSITE" id="PS50966">
    <property type="entry name" value="ZF_SWIM"/>
    <property type="match status" value="1"/>
</dbReference>
<dbReference type="Pfam" id="PF04434">
    <property type="entry name" value="SWIM"/>
    <property type="match status" value="1"/>
</dbReference>
<dbReference type="GO" id="GO:0008270">
    <property type="term" value="F:zinc ion binding"/>
    <property type="evidence" value="ECO:0007669"/>
    <property type="project" value="UniProtKB-KW"/>
</dbReference>
<dbReference type="InterPro" id="IPR007527">
    <property type="entry name" value="Znf_SWIM"/>
</dbReference>
<accession>A0A501VU54</accession>
<gene>
    <name evidence="3" type="ORF">FJM65_19705</name>
</gene>
<feature type="domain" description="SWIM-type" evidence="2">
    <location>
        <begin position="86"/>
        <end position="123"/>
    </location>
</feature>
<dbReference type="AlphaFoldDB" id="A0A501VU54"/>
<name>A0A501VU54_9BACT</name>
<keyword evidence="1" id="KW-0862">Zinc</keyword>
<keyword evidence="1" id="KW-0863">Zinc-finger</keyword>
<dbReference type="EMBL" id="VFRQ01000016">
    <property type="protein sequence ID" value="TPE41069.1"/>
    <property type="molecule type" value="Genomic_DNA"/>
</dbReference>
<reference evidence="3 4" key="1">
    <citation type="submission" date="2019-06" db="EMBL/GenBank/DDBJ databases">
        <title>A novel bacterium of genus Pontibacter, isolated from marine sediment.</title>
        <authorList>
            <person name="Huang H."/>
            <person name="Mo K."/>
            <person name="Hu Y."/>
        </authorList>
    </citation>
    <scope>NUCLEOTIDE SEQUENCE [LARGE SCALE GENOMIC DNA]</scope>
    <source>
        <strain evidence="3 4">HB172049</strain>
    </source>
</reference>
<keyword evidence="4" id="KW-1185">Reference proteome</keyword>
<proteinExistence type="predicted"/>
<protein>
    <recommendedName>
        <fullName evidence="2">SWIM-type domain-containing protein</fullName>
    </recommendedName>
</protein>
<keyword evidence="1" id="KW-0479">Metal-binding</keyword>
<organism evidence="3 4">
    <name type="scientific">Pontibacter mangrovi</name>
    <dbReference type="NCBI Taxonomy" id="2589816"/>
    <lineage>
        <taxon>Bacteria</taxon>
        <taxon>Pseudomonadati</taxon>
        <taxon>Bacteroidota</taxon>
        <taxon>Cytophagia</taxon>
        <taxon>Cytophagales</taxon>
        <taxon>Hymenobacteraceae</taxon>
        <taxon>Pontibacter</taxon>
    </lineage>
</organism>
<comment type="caution">
    <text evidence="3">The sequence shown here is derived from an EMBL/GenBank/DDBJ whole genome shotgun (WGS) entry which is preliminary data.</text>
</comment>
<sequence>MLLPLPAFHESFATQLIISKTFNNFLPNYKRASFQTQMLTLQNFEQQVNPTILERGKQYYKQLAVIWLEESEENVWEAEVEGTEPYEVSVTLADSGEITSFACNCPYDGDMCKHIVAVLLTLQDTFRKKEKKGSKTRQKKVKNDSMEHLLQATTLEELQHFLRHYAAIHKDFKTDFELHFADKDDRIDVAEKYKELFKKLLRKYSDRGYIDYRTSFRFTNEMDQQLGHAQDLVTRHNFRDAFALATAALEVMMEAVQYSDDSAGNIGSTLYSIGELLDQIAHAGRAALELKEQLLAYLEKALKDRVYFEFGDIGYMLFDIYHDLALQLSKTDTYLHFIDTLIAGSAGPYNDYDKEFFLQHKMAFLEAIGRKQEAADLIWENIDVVGIRQSQVAKALQNKDYEAAKSLIKEGIRVAESKDHPGTVHQWETQLLELAVLEKDIPTIRLYTRQFAFSNWFHRDYYKQWKATYPAEEWQAVIENYIQETIEEITRNWKKQKNNYWRPDYPPLLEKLAPIYTQEQYWDRLLELVQKENKLGTTLGYHAYLAKRFPTEYLALYLPAFEQYGQEANGRSEYATLARYMKKAMQDIPQGKEQIQHIARSLMAQFPRRPAMQEELRKVL</sequence>
<evidence type="ECO:0000256" key="1">
    <source>
        <dbReference type="PROSITE-ProRule" id="PRU00325"/>
    </source>
</evidence>
<evidence type="ECO:0000313" key="3">
    <source>
        <dbReference type="EMBL" id="TPE41069.1"/>
    </source>
</evidence>
<dbReference type="Proteomes" id="UP000316727">
    <property type="component" value="Unassembled WGS sequence"/>
</dbReference>
<dbReference type="OrthoDB" id="9760715at2"/>
<evidence type="ECO:0000313" key="4">
    <source>
        <dbReference type="Proteomes" id="UP000316727"/>
    </source>
</evidence>